<evidence type="ECO:0000259" key="1">
    <source>
        <dbReference type="SMART" id="SM00829"/>
    </source>
</evidence>
<dbReference type="InterPro" id="IPR036291">
    <property type="entry name" value="NAD(P)-bd_dom_sf"/>
</dbReference>
<dbReference type="RefSeq" id="WP_057405587.1">
    <property type="nucleotide sequence ID" value="NZ_LJQN01000149.1"/>
</dbReference>
<accession>A0AB34TZU9</accession>
<dbReference type="PANTHER" id="PTHR44013">
    <property type="entry name" value="ZINC-TYPE ALCOHOL DEHYDROGENASE-LIKE PROTEIN C16A3.02C"/>
    <property type="match status" value="1"/>
</dbReference>
<dbReference type="Gene3D" id="3.90.180.10">
    <property type="entry name" value="Medium-chain alcohol dehydrogenases, catalytic domain"/>
    <property type="match status" value="1"/>
</dbReference>
<dbReference type="Pfam" id="PF13602">
    <property type="entry name" value="ADH_zinc_N_2"/>
    <property type="match status" value="1"/>
</dbReference>
<dbReference type="SUPFAM" id="SSF51735">
    <property type="entry name" value="NAD(P)-binding Rossmann-fold domains"/>
    <property type="match status" value="1"/>
</dbReference>
<reference evidence="2 3" key="1">
    <citation type="submission" date="2015-09" db="EMBL/GenBank/DDBJ databases">
        <title>Genome announcement of multiple Pseudomonas syringae strains.</title>
        <authorList>
            <person name="Thakur S."/>
            <person name="Wang P.W."/>
            <person name="Gong Y."/>
            <person name="Weir B.S."/>
            <person name="Guttman D.S."/>
        </authorList>
    </citation>
    <scope>NUCLEOTIDE SEQUENCE [LARGE SCALE GENOMIC DNA]</scope>
    <source>
        <strain evidence="2 3">ICMP9623</strain>
    </source>
</reference>
<dbReference type="AlphaFoldDB" id="A0AB34TZU9"/>
<comment type="caution">
    <text evidence="2">The sequence shown here is derived from an EMBL/GenBank/DDBJ whole genome shotgun (WGS) entry which is preliminary data.</text>
</comment>
<protein>
    <submittedName>
        <fullName evidence="2">Alcohol dehydrogenase GroES domain-containing protein</fullName>
    </submittedName>
</protein>
<organism evidence="2 3">
    <name type="scientific">Pseudomonas amygdali pv. hibisci</name>
    <dbReference type="NCBI Taxonomy" id="251723"/>
    <lineage>
        <taxon>Bacteria</taxon>
        <taxon>Pseudomonadati</taxon>
        <taxon>Pseudomonadota</taxon>
        <taxon>Gammaproteobacteria</taxon>
        <taxon>Pseudomonadales</taxon>
        <taxon>Pseudomonadaceae</taxon>
        <taxon>Pseudomonas</taxon>
        <taxon>Pseudomonas amygdali</taxon>
    </lineage>
</organism>
<dbReference type="Gene3D" id="3.40.50.720">
    <property type="entry name" value="NAD(P)-binding Rossmann-like Domain"/>
    <property type="match status" value="1"/>
</dbReference>
<gene>
    <name evidence="2" type="ORF">ALO67_02315</name>
</gene>
<dbReference type="InterPro" id="IPR052733">
    <property type="entry name" value="Chloroplast_QOR"/>
</dbReference>
<feature type="domain" description="Enoyl reductase (ER)" evidence="1">
    <location>
        <begin position="10"/>
        <end position="307"/>
    </location>
</feature>
<dbReference type="SUPFAM" id="SSF50129">
    <property type="entry name" value="GroES-like"/>
    <property type="match status" value="1"/>
</dbReference>
<evidence type="ECO:0000313" key="3">
    <source>
        <dbReference type="Proteomes" id="UP000050545"/>
    </source>
</evidence>
<proteinExistence type="predicted"/>
<dbReference type="CDD" id="cd08267">
    <property type="entry name" value="MDR1"/>
    <property type="match status" value="1"/>
</dbReference>
<dbReference type="Proteomes" id="UP000050545">
    <property type="component" value="Unassembled WGS sequence"/>
</dbReference>
<dbReference type="PANTHER" id="PTHR44013:SF1">
    <property type="entry name" value="ZINC-TYPE ALCOHOL DEHYDROGENASE-LIKE PROTEIN C16A3.02C"/>
    <property type="match status" value="1"/>
</dbReference>
<sequence>MKRVQFGRYGGPEEMSFGEYELPPLEPQRVRVRVKAAAINPLDWKLRRGVMKFVTGRKFPQGMGSDFAGVVEAVGAQVKGIHVGDEVFGTAEIKRQGAFAEIIDASAELVVRKPATLSFSEAACLPIPAATAWAAIVGVARASSGSRIFIHGCSGAVGSSAVQLALARGAHVSGACGASSQANVKSAGVNPVFAYSDKASFASDGLYDAVFDTLGTLPVADGLTLLKPRGRFIDINPTPGRMLRGLVSGRYKMTFSTGGFKNLEEIAKLAGDGKLRSSIGLEAPFSDALSVIADAELGRRPAGRIVLLM</sequence>
<dbReference type="GO" id="GO:0016491">
    <property type="term" value="F:oxidoreductase activity"/>
    <property type="evidence" value="ECO:0007669"/>
    <property type="project" value="InterPro"/>
</dbReference>
<dbReference type="InterPro" id="IPR013154">
    <property type="entry name" value="ADH-like_N"/>
</dbReference>
<dbReference type="SMART" id="SM00829">
    <property type="entry name" value="PKS_ER"/>
    <property type="match status" value="1"/>
</dbReference>
<dbReference type="EMBL" id="LJQN01000149">
    <property type="protein sequence ID" value="KPX51070.1"/>
    <property type="molecule type" value="Genomic_DNA"/>
</dbReference>
<dbReference type="InterPro" id="IPR020843">
    <property type="entry name" value="ER"/>
</dbReference>
<dbReference type="Pfam" id="PF08240">
    <property type="entry name" value="ADH_N"/>
    <property type="match status" value="1"/>
</dbReference>
<evidence type="ECO:0000313" key="2">
    <source>
        <dbReference type="EMBL" id="KPX51070.1"/>
    </source>
</evidence>
<name>A0AB34TZU9_PSEA0</name>
<dbReference type="InterPro" id="IPR011032">
    <property type="entry name" value="GroES-like_sf"/>
</dbReference>